<feature type="domain" description="RNase H type-1" evidence="2">
    <location>
        <begin position="222"/>
        <end position="267"/>
    </location>
</feature>
<dbReference type="FunFam" id="3.30.70.270:FF:000020">
    <property type="entry name" value="Transposon Tf2-6 polyprotein-like Protein"/>
    <property type="match status" value="1"/>
</dbReference>
<reference evidence="3" key="1">
    <citation type="submission" date="2018-05" db="EMBL/GenBank/DDBJ databases">
        <title>Draft genome of Mucuna pruriens seed.</title>
        <authorList>
            <person name="Nnadi N.E."/>
            <person name="Vos R."/>
            <person name="Hasami M.H."/>
            <person name="Devisetty U.K."/>
            <person name="Aguiy J.C."/>
        </authorList>
    </citation>
    <scope>NUCLEOTIDE SEQUENCE [LARGE SCALE GENOMIC DNA]</scope>
    <source>
        <strain evidence="3">JCA_2017</strain>
    </source>
</reference>
<dbReference type="PANTHER" id="PTHR37984:SF5">
    <property type="entry name" value="PROTEIN NYNRIN-LIKE"/>
    <property type="match status" value="1"/>
</dbReference>
<sequence length="271" mass="31890">MVEEDKEKTTFITTWRTFFYKVMPFGLKKPRATYQRAIVTLFHDMMHKEVDVENMIANLKMPDQHLEDLRKLFQRLQKYRLRLNPAKCTFGVKTEKLLGFIVNQRGIELDVDKVKAIRNMPPPQTETEVRGFLGRVNYIARFISQLTNTRSPIFKLLQKNQKMEWNKECQEAFEKVKHYLETPPVLIPAAPGKPLILYLIVLEESMGDLRATECLWEKVFNMVEYEACAMGIIMAIEHQVKQLKVFGDSALVIYQLRREWETRDPLSLSKM</sequence>
<dbReference type="InterPro" id="IPR000477">
    <property type="entry name" value="RT_dom"/>
</dbReference>
<feature type="non-terminal residue" evidence="3">
    <location>
        <position position="1"/>
    </location>
</feature>
<dbReference type="InterPro" id="IPR002156">
    <property type="entry name" value="RNaseH_domain"/>
</dbReference>
<dbReference type="GO" id="GO:0004523">
    <property type="term" value="F:RNA-DNA hybrid ribonuclease activity"/>
    <property type="evidence" value="ECO:0007669"/>
    <property type="project" value="InterPro"/>
</dbReference>
<dbReference type="Proteomes" id="UP000257109">
    <property type="component" value="Unassembled WGS sequence"/>
</dbReference>
<dbReference type="GO" id="GO:0003676">
    <property type="term" value="F:nucleic acid binding"/>
    <property type="evidence" value="ECO:0007669"/>
    <property type="project" value="InterPro"/>
</dbReference>
<proteinExistence type="predicted"/>
<name>A0A371HVR1_MUCPR</name>
<gene>
    <name evidence="3" type="primary">pol</name>
    <name evidence="3" type="ORF">CR513_09067</name>
</gene>
<dbReference type="InterPro" id="IPR043128">
    <property type="entry name" value="Rev_trsase/Diguanyl_cyclase"/>
</dbReference>
<comment type="caution">
    <text evidence="3">The sequence shown here is derived from an EMBL/GenBank/DDBJ whole genome shotgun (WGS) entry which is preliminary data.</text>
</comment>
<dbReference type="PANTHER" id="PTHR37984">
    <property type="entry name" value="PROTEIN CBG26694"/>
    <property type="match status" value="1"/>
</dbReference>
<dbReference type="AlphaFoldDB" id="A0A371HVR1"/>
<feature type="domain" description="Reverse transcriptase" evidence="1">
    <location>
        <begin position="5"/>
        <end position="101"/>
    </location>
</feature>
<dbReference type="CDD" id="cd01647">
    <property type="entry name" value="RT_LTR"/>
    <property type="match status" value="1"/>
</dbReference>
<protein>
    <submittedName>
        <fullName evidence="3">Retrovirus-related Pol polyprotein from transposon 17.6</fullName>
    </submittedName>
</protein>
<evidence type="ECO:0000313" key="4">
    <source>
        <dbReference type="Proteomes" id="UP000257109"/>
    </source>
</evidence>
<dbReference type="Gene3D" id="3.30.420.10">
    <property type="entry name" value="Ribonuclease H-like superfamily/Ribonuclease H"/>
    <property type="match status" value="1"/>
</dbReference>
<dbReference type="Gene3D" id="3.30.70.270">
    <property type="match status" value="2"/>
</dbReference>
<dbReference type="InterPro" id="IPR050951">
    <property type="entry name" value="Retrovirus_Pol_polyprotein"/>
</dbReference>
<evidence type="ECO:0000313" key="3">
    <source>
        <dbReference type="EMBL" id="RDY06881.1"/>
    </source>
</evidence>
<accession>A0A371HVR1</accession>
<dbReference type="InterPro" id="IPR036397">
    <property type="entry name" value="RNaseH_sf"/>
</dbReference>
<dbReference type="OrthoDB" id="10058156at2759"/>
<organism evidence="3 4">
    <name type="scientific">Mucuna pruriens</name>
    <name type="common">Velvet bean</name>
    <name type="synonym">Dolichos pruriens</name>
    <dbReference type="NCBI Taxonomy" id="157652"/>
    <lineage>
        <taxon>Eukaryota</taxon>
        <taxon>Viridiplantae</taxon>
        <taxon>Streptophyta</taxon>
        <taxon>Embryophyta</taxon>
        <taxon>Tracheophyta</taxon>
        <taxon>Spermatophyta</taxon>
        <taxon>Magnoliopsida</taxon>
        <taxon>eudicotyledons</taxon>
        <taxon>Gunneridae</taxon>
        <taxon>Pentapetalae</taxon>
        <taxon>rosids</taxon>
        <taxon>fabids</taxon>
        <taxon>Fabales</taxon>
        <taxon>Fabaceae</taxon>
        <taxon>Papilionoideae</taxon>
        <taxon>50 kb inversion clade</taxon>
        <taxon>NPAAA clade</taxon>
        <taxon>indigoferoid/millettioid clade</taxon>
        <taxon>Phaseoleae</taxon>
        <taxon>Mucuna</taxon>
    </lineage>
</organism>
<dbReference type="SUPFAM" id="SSF56672">
    <property type="entry name" value="DNA/RNA polymerases"/>
    <property type="match status" value="1"/>
</dbReference>
<evidence type="ECO:0000259" key="2">
    <source>
        <dbReference type="Pfam" id="PF13456"/>
    </source>
</evidence>
<keyword evidence="4" id="KW-1185">Reference proteome</keyword>
<dbReference type="Pfam" id="PF00078">
    <property type="entry name" value="RVT_1"/>
    <property type="match status" value="1"/>
</dbReference>
<dbReference type="InterPro" id="IPR043502">
    <property type="entry name" value="DNA/RNA_pol_sf"/>
</dbReference>
<dbReference type="EMBL" id="QJKJ01001593">
    <property type="protein sequence ID" value="RDY06881.1"/>
    <property type="molecule type" value="Genomic_DNA"/>
</dbReference>
<evidence type="ECO:0000259" key="1">
    <source>
        <dbReference type="Pfam" id="PF00078"/>
    </source>
</evidence>
<dbReference type="Pfam" id="PF13456">
    <property type="entry name" value="RVT_3"/>
    <property type="match status" value="1"/>
</dbReference>